<evidence type="ECO:0000256" key="1">
    <source>
        <dbReference type="SAM" id="MobiDB-lite"/>
    </source>
</evidence>
<feature type="compositionally biased region" description="Basic and acidic residues" evidence="1">
    <location>
        <begin position="196"/>
        <end position="208"/>
    </location>
</feature>
<dbReference type="GeneID" id="90072233"/>
<dbReference type="Pfam" id="PF01266">
    <property type="entry name" value="DAO"/>
    <property type="match status" value="2"/>
</dbReference>
<dbReference type="InterPro" id="IPR006076">
    <property type="entry name" value="FAD-dep_OxRdtase"/>
</dbReference>
<feature type="region of interest" description="Disordered" evidence="1">
    <location>
        <begin position="115"/>
        <end position="250"/>
    </location>
</feature>
<feature type="domain" description="FAD dependent oxidoreductase" evidence="3">
    <location>
        <begin position="276"/>
        <end position="508"/>
    </location>
</feature>
<dbReference type="PANTHER" id="PTHR13847">
    <property type="entry name" value="SARCOSINE DEHYDROGENASE-RELATED"/>
    <property type="match status" value="1"/>
</dbReference>
<keyword evidence="2" id="KW-0812">Transmembrane</keyword>
<dbReference type="PANTHER" id="PTHR13847:SF150">
    <property type="entry name" value="OXIDOREDUCTASE TDA3-RELATED"/>
    <property type="match status" value="1"/>
</dbReference>
<keyword evidence="2" id="KW-1133">Transmembrane helix</keyword>
<feature type="domain" description="FAD dependent oxidoreductase" evidence="3">
    <location>
        <begin position="21"/>
        <end position="120"/>
    </location>
</feature>
<dbReference type="GO" id="GO:0005770">
    <property type="term" value="C:late endosome"/>
    <property type="evidence" value="ECO:0007669"/>
    <property type="project" value="TreeGrafter"/>
</dbReference>
<dbReference type="RefSeq" id="XP_064851254.1">
    <property type="nucleotide sequence ID" value="XM_064995182.1"/>
</dbReference>
<dbReference type="EMBL" id="BTFZ01000002">
    <property type="protein sequence ID" value="GMM34254.1"/>
    <property type="molecule type" value="Genomic_DNA"/>
</dbReference>
<dbReference type="GO" id="GO:0005829">
    <property type="term" value="C:cytosol"/>
    <property type="evidence" value="ECO:0007669"/>
    <property type="project" value="GOC"/>
</dbReference>
<gene>
    <name evidence="4" type="ORF">DASC09_015790</name>
</gene>
<keyword evidence="2" id="KW-0472">Membrane</keyword>
<feature type="compositionally biased region" description="Polar residues" evidence="1">
    <location>
        <begin position="209"/>
        <end position="223"/>
    </location>
</feature>
<organism evidence="4 5">
    <name type="scientific">Saccharomycopsis crataegensis</name>
    <dbReference type="NCBI Taxonomy" id="43959"/>
    <lineage>
        <taxon>Eukaryota</taxon>
        <taxon>Fungi</taxon>
        <taxon>Dikarya</taxon>
        <taxon>Ascomycota</taxon>
        <taxon>Saccharomycotina</taxon>
        <taxon>Saccharomycetes</taxon>
        <taxon>Saccharomycopsidaceae</taxon>
        <taxon>Saccharomycopsis</taxon>
    </lineage>
</organism>
<feature type="transmembrane region" description="Helical" evidence="2">
    <location>
        <begin position="21"/>
        <end position="38"/>
    </location>
</feature>
<protein>
    <submittedName>
        <fullName evidence="4">Tda3 protein</fullName>
    </submittedName>
</protein>
<dbReference type="Gene3D" id="3.30.9.10">
    <property type="entry name" value="D-Amino Acid Oxidase, subunit A, domain 2"/>
    <property type="match status" value="1"/>
</dbReference>
<evidence type="ECO:0000259" key="3">
    <source>
        <dbReference type="Pfam" id="PF01266"/>
    </source>
</evidence>
<feature type="compositionally biased region" description="Acidic residues" evidence="1">
    <location>
        <begin position="121"/>
        <end position="156"/>
    </location>
</feature>
<reference evidence="4 5" key="1">
    <citation type="journal article" date="2023" name="Elife">
        <title>Identification of key yeast species and microbe-microbe interactions impacting larval growth of Drosophila in the wild.</title>
        <authorList>
            <person name="Mure A."/>
            <person name="Sugiura Y."/>
            <person name="Maeda R."/>
            <person name="Honda K."/>
            <person name="Sakurai N."/>
            <person name="Takahashi Y."/>
            <person name="Watada M."/>
            <person name="Katoh T."/>
            <person name="Gotoh A."/>
            <person name="Gotoh Y."/>
            <person name="Taniguchi I."/>
            <person name="Nakamura K."/>
            <person name="Hayashi T."/>
            <person name="Katayama T."/>
            <person name="Uemura T."/>
            <person name="Hattori Y."/>
        </authorList>
    </citation>
    <scope>NUCLEOTIDE SEQUENCE [LARGE SCALE GENOMIC DNA]</scope>
    <source>
        <strain evidence="4 5">SC-9</strain>
    </source>
</reference>
<accession>A0AAV5QHN8</accession>
<sequence>MEDFIKYTSSHSGKHEGKQHIIIVGAGIVGVCIAYYITRHPSFDPDQHYVTIIESKRVAGGASGKAGGLLALWAFPQQIVPLSFQLHSELAEEYSGEDLWDYRRLTTVSLEGDIQKSLKDTEEDEDDDYDDEEGEEDEEEEEGVLEDDEDEEEFQEAEYFHDDENNSYSDDAMSRSSKESICDNRSTNTDLSSHNGELEHHHINEHRTQSAISPQSTGSATSSVEEKATKKKRRTVSKNSIMQNEHDASNGVKLPTDLNWIKQSAIQDWSMLGGEDTTAQVHPYKFTNFILKKAIESGSVELIIGKVNEIIFSETTGEAEGVSYIPSTAQDEQSGNTEPIELLADQVVLSVGPWTSKILPDCPISGLRAHSITVLPENGVMVSPYAIFTELKISKSGFVSPEVYARKDEVYVCGEGDTAVDVPETTDDVQVVKEKCDRLFHFVGKLSPNLRKGRILKRQACYLPVLDVPSSSGPLIGETNVPRLYLASGHSCWGINNAPGTGKVMAELLLDGEASSADISALDPSLYFDASVWGE</sequence>
<feature type="compositionally biased region" description="Polar residues" evidence="1">
    <location>
        <begin position="183"/>
        <end position="195"/>
    </location>
</feature>
<dbReference type="InterPro" id="IPR036188">
    <property type="entry name" value="FAD/NAD-bd_sf"/>
</dbReference>
<comment type="caution">
    <text evidence="4">The sequence shown here is derived from an EMBL/GenBank/DDBJ whole genome shotgun (WGS) entry which is preliminary data.</text>
</comment>
<feature type="compositionally biased region" description="Basic and acidic residues" evidence="1">
    <location>
        <begin position="172"/>
        <end position="182"/>
    </location>
</feature>
<proteinExistence type="predicted"/>
<dbReference type="SUPFAM" id="SSF51905">
    <property type="entry name" value="FAD/NAD(P)-binding domain"/>
    <property type="match status" value="1"/>
</dbReference>
<evidence type="ECO:0000313" key="4">
    <source>
        <dbReference type="EMBL" id="GMM34254.1"/>
    </source>
</evidence>
<dbReference type="GO" id="GO:0042147">
    <property type="term" value="P:retrograde transport, endosome to Golgi"/>
    <property type="evidence" value="ECO:0007669"/>
    <property type="project" value="TreeGrafter"/>
</dbReference>
<name>A0AAV5QHN8_9ASCO</name>
<dbReference type="AlphaFoldDB" id="A0AAV5QHN8"/>
<dbReference type="Proteomes" id="UP001360560">
    <property type="component" value="Unassembled WGS sequence"/>
</dbReference>
<evidence type="ECO:0000256" key="2">
    <source>
        <dbReference type="SAM" id="Phobius"/>
    </source>
</evidence>
<dbReference type="Gene3D" id="3.50.50.60">
    <property type="entry name" value="FAD/NAD(P)-binding domain"/>
    <property type="match status" value="2"/>
</dbReference>
<keyword evidence="5" id="KW-1185">Reference proteome</keyword>
<evidence type="ECO:0000313" key="5">
    <source>
        <dbReference type="Proteomes" id="UP001360560"/>
    </source>
</evidence>